<gene>
    <name evidence="3" type="ORF">RPR59_07950</name>
</gene>
<dbReference type="PANTHER" id="PTHR33987:SF1">
    <property type="entry name" value="CALCINEURIN-LIKE METALLO-PHOSPHOESTERASE SUPERFAMILY PROTEIN"/>
    <property type="match status" value="1"/>
</dbReference>
<organism evidence="3 4">
    <name type="scientific">Stakelama saccharophila</name>
    <dbReference type="NCBI Taxonomy" id="3075605"/>
    <lineage>
        <taxon>Bacteria</taxon>
        <taxon>Pseudomonadati</taxon>
        <taxon>Pseudomonadota</taxon>
        <taxon>Alphaproteobacteria</taxon>
        <taxon>Sphingomonadales</taxon>
        <taxon>Sphingomonadaceae</taxon>
        <taxon>Stakelama</taxon>
    </lineage>
</organism>
<evidence type="ECO:0000313" key="4">
    <source>
        <dbReference type="Proteomes" id="UP001302249"/>
    </source>
</evidence>
<dbReference type="Gene3D" id="2.60.40.380">
    <property type="entry name" value="Purple acid phosphatase-like, N-terminal"/>
    <property type="match status" value="1"/>
</dbReference>
<dbReference type="Pfam" id="PF16655">
    <property type="entry name" value="PhoD_N"/>
    <property type="match status" value="1"/>
</dbReference>
<evidence type="ECO:0000259" key="2">
    <source>
        <dbReference type="Pfam" id="PF16655"/>
    </source>
</evidence>
<protein>
    <submittedName>
        <fullName evidence="3">Alkaline phosphatase D family protein</fullName>
    </submittedName>
</protein>
<dbReference type="InterPro" id="IPR018946">
    <property type="entry name" value="PhoD-like_MPP"/>
</dbReference>
<dbReference type="InterPro" id="IPR032093">
    <property type="entry name" value="PhoD_N"/>
</dbReference>
<dbReference type="Pfam" id="PF09423">
    <property type="entry name" value="PhoD"/>
    <property type="match status" value="1"/>
</dbReference>
<dbReference type="PANTHER" id="PTHR33987">
    <property type="entry name" value="CALCINEURIN-LIKE METALLO-PHOSPHOESTERASE SUPERFAMILY PROTEIN"/>
    <property type="match status" value="1"/>
</dbReference>
<dbReference type="CDD" id="cd07389">
    <property type="entry name" value="MPP_PhoD"/>
    <property type="match status" value="1"/>
</dbReference>
<dbReference type="RefSeq" id="WP_313912836.1">
    <property type="nucleotide sequence ID" value="NZ_CP135076.1"/>
</dbReference>
<feature type="domain" description="Phospholipase D N-terminal" evidence="2">
    <location>
        <begin position="37"/>
        <end position="109"/>
    </location>
</feature>
<dbReference type="SUPFAM" id="SSF56300">
    <property type="entry name" value="Metallo-dependent phosphatases"/>
    <property type="match status" value="1"/>
</dbReference>
<evidence type="ECO:0000259" key="1">
    <source>
        <dbReference type="Pfam" id="PF09423"/>
    </source>
</evidence>
<reference evidence="3 4" key="1">
    <citation type="submission" date="2023-09" db="EMBL/GenBank/DDBJ databases">
        <authorList>
            <person name="Rey-Velasco X."/>
        </authorList>
    </citation>
    <scope>NUCLEOTIDE SEQUENCE [LARGE SCALE GENOMIC DNA]</scope>
    <source>
        <strain evidence="3 4">W311</strain>
    </source>
</reference>
<name>A0ABZ0B4V2_9SPHN</name>
<keyword evidence="4" id="KW-1185">Reference proteome</keyword>
<sequence>MRLPRRKLLGAIGSIAALPATMRSARAAEPRLLQGPMVGSPGAGDMTIWSRASGPFQVAVEYADNAQMVGARMSPPVTAHPDDDYTVRNRLAGLEPGTRYYYRMYVSGERPRYQRKLPPFSFRTAPSGSAPFRIAYGSCLRVELDQQQRIWEAVAAREPDLFLWLGDNIYGDALRAETLAEEYRKQRVVPALQPVLRSAGNLAIWDDHDYGLNDGDRTSTVKVGALGVFRNYWANPAHGLPHTPGVFFDYHYGGVHFIFLDGRYYRDPNKAENTPQKTQLGAAQKAWLKEKLRGSDAVFKVLVSGGGWSKAKGPHGDGWSAFLHERDEIFDFIRDEGIGGVIGMSGDTHCAELNCVPRSETGGYDFYDLGSSPMAQDTDSDWAYRRPERRMREPYDGGPNFGVIDFDATAERPWIESCVVNEYGQNVWEPLRIYADELVNGARTWPDKMDGDARAWHRLVGQKDIADA</sequence>
<dbReference type="InterPro" id="IPR029052">
    <property type="entry name" value="Metallo-depent_PP-like"/>
</dbReference>
<feature type="domain" description="PhoD-like phosphatase metallophosphatase" evidence="1">
    <location>
        <begin position="136"/>
        <end position="356"/>
    </location>
</feature>
<dbReference type="InterPro" id="IPR038607">
    <property type="entry name" value="PhoD-like_sf"/>
</dbReference>
<dbReference type="Proteomes" id="UP001302249">
    <property type="component" value="Chromosome"/>
</dbReference>
<dbReference type="EMBL" id="CP135076">
    <property type="protein sequence ID" value="WNO52415.1"/>
    <property type="molecule type" value="Genomic_DNA"/>
</dbReference>
<evidence type="ECO:0000313" key="3">
    <source>
        <dbReference type="EMBL" id="WNO52415.1"/>
    </source>
</evidence>
<proteinExistence type="predicted"/>
<accession>A0ABZ0B4V2</accession>
<dbReference type="Gene3D" id="3.60.21.70">
    <property type="entry name" value="PhoD-like phosphatase"/>
    <property type="match status" value="1"/>
</dbReference>